<dbReference type="Proteomes" id="UP000828390">
    <property type="component" value="Unassembled WGS sequence"/>
</dbReference>
<sequence length="115" mass="13138">MVLFDDSEDFLRASKPVTPKFKSCVPGSVAIAMPSCRLANGLNYVKPRASAMLEFEPETKLSCDPMFADFIERDPRVSLDEQTDILTAVNKPRRAEKRKREEDFEDDFLVRPQPQ</sequence>
<proteinExistence type="predicted"/>
<feature type="region of interest" description="Disordered" evidence="1">
    <location>
        <begin position="90"/>
        <end position="115"/>
    </location>
</feature>
<evidence type="ECO:0000313" key="3">
    <source>
        <dbReference type="Proteomes" id="UP000828390"/>
    </source>
</evidence>
<keyword evidence="3" id="KW-1185">Reference proteome</keyword>
<name>A0A9D4BP37_DREPO</name>
<organism evidence="2 3">
    <name type="scientific">Dreissena polymorpha</name>
    <name type="common">Zebra mussel</name>
    <name type="synonym">Mytilus polymorpha</name>
    <dbReference type="NCBI Taxonomy" id="45954"/>
    <lineage>
        <taxon>Eukaryota</taxon>
        <taxon>Metazoa</taxon>
        <taxon>Spiralia</taxon>
        <taxon>Lophotrochozoa</taxon>
        <taxon>Mollusca</taxon>
        <taxon>Bivalvia</taxon>
        <taxon>Autobranchia</taxon>
        <taxon>Heteroconchia</taxon>
        <taxon>Euheterodonta</taxon>
        <taxon>Imparidentia</taxon>
        <taxon>Neoheterodontei</taxon>
        <taxon>Myida</taxon>
        <taxon>Dreissenoidea</taxon>
        <taxon>Dreissenidae</taxon>
        <taxon>Dreissena</taxon>
    </lineage>
</organism>
<dbReference type="EMBL" id="JAIWYP010000015">
    <property type="protein sequence ID" value="KAH3703324.1"/>
    <property type="molecule type" value="Genomic_DNA"/>
</dbReference>
<gene>
    <name evidence="2" type="ORF">DPMN_078358</name>
</gene>
<evidence type="ECO:0000256" key="1">
    <source>
        <dbReference type="SAM" id="MobiDB-lite"/>
    </source>
</evidence>
<dbReference type="AlphaFoldDB" id="A0A9D4BP37"/>
<accession>A0A9D4BP37</accession>
<reference evidence="2" key="2">
    <citation type="submission" date="2020-11" db="EMBL/GenBank/DDBJ databases">
        <authorList>
            <person name="McCartney M.A."/>
            <person name="Auch B."/>
            <person name="Kono T."/>
            <person name="Mallez S."/>
            <person name="Becker A."/>
            <person name="Gohl D.M."/>
            <person name="Silverstein K.A.T."/>
            <person name="Koren S."/>
            <person name="Bechman K.B."/>
            <person name="Herman A."/>
            <person name="Abrahante J.E."/>
            <person name="Garbe J."/>
        </authorList>
    </citation>
    <scope>NUCLEOTIDE SEQUENCE</scope>
    <source>
        <strain evidence="2">Duluth1</strain>
        <tissue evidence="2">Whole animal</tissue>
    </source>
</reference>
<protein>
    <submittedName>
        <fullName evidence="2">Uncharacterized protein</fullName>
    </submittedName>
</protein>
<reference evidence="2" key="1">
    <citation type="journal article" date="2019" name="bioRxiv">
        <title>The Genome of the Zebra Mussel, Dreissena polymorpha: A Resource for Invasive Species Research.</title>
        <authorList>
            <person name="McCartney M.A."/>
            <person name="Auch B."/>
            <person name="Kono T."/>
            <person name="Mallez S."/>
            <person name="Zhang Y."/>
            <person name="Obille A."/>
            <person name="Becker A."/>
            <person name="Abrahante J.E."/>
            <person name="Garbe J."/>
            <person name="Badalamenti J.P."/>
            <person name="Herman A."/>
            <person name="Mangelson H."/>
            <person name="Liachko I."/>
            <person name="Sullivan S."/>
            <person name="Sone E.D."/>
            <person name="Koren S."/>
            <person name="Silverstein K.A.T."/>
            <person name="Beckman K.B."/>
            <person name="Gohl D.M."/>
        </authorList>
    </citation>
    <scope>NUCLEOTIDE SEQUENCE</scope>
    <source>
        <strain evidence="2">Duluth1</strain>
        <tissue evidence="2">Whole animal</tissue>
    </source>
</reference>
<evidence type="ECO:0000313" key="2">
    <source>
        <dbReference type="EMBL" id="KAH3703324.1"/>
    </source>
</evidence>
<comment type="caution">
    <text evidence="2">The sequence shown here is derived from an EMBL/GenBank/DDBJ whole genome shotgun (WGS) entry which is preliminary data.</text>
</comment>